<feature type="domain" description="Enoyl reductase (ER)" evidence="1">
    <location>
        <begin position="10"/>
        <end position="311"/>
    </location>
</feature>
<organism evidence="2 3">
    <name type="scientific">Saccharothrix violaceirubra</name>
    <dbReference type="NCBI Taxonomy" id="413306"/>
    <lineage>
        <taxon>Bacteria</taxon>
        <taxon>Bacillati</taxon>
        <taxon>Actinomycetota</taxon>
        <taxon>Actinomycetes</taxon>
        <taxon>Pseudonocardiales</taxon>
        <taxon>Pseudonocardiaceae</taxon>
        <taxon>Saccharothrix</taxon>
    </lineage>
</organism>
<dbReference type="CDD" id="cd08267">
    <property type="entry name" value="MDR1"/>
    <property type="match status" value="1"/>
</dbReference>
<dbReference type="InterPro" id="IPR036291">
    <property type="entry name" value="NAD(P)-bd_dom_sf"/>
</dbReference>
<dbReference type="InterPro" id="IPR020843">
    <property type="entry name" value="ER"/>
</dbReference>
<dbReference type="PANTHER" id="PTHR11695:SF648">
    <property type="entry name" value="ZINC-BINDING OXIDOREDUCTASE"/>
    <property type="match status" value="1"/>
</dbReference>
<dbReference type="EMBL" id="JACHJS010000001">
    <property type="protein sequence ID" value="MBB4966202.1"/>
    <property type="molecule type" value="Genomic_DNA"/>
</dbReference>
<reference evidence="2 3" key="1">
    <citation type="submission" date="2020-08" db="EMBL/GenBank/DDBJ databases">
        <title>Sequencing the genomes of 1000 actinobacteria strains.</title>
        <authorList>
            <person name="Klenk H.-P."/>
        </authorList>
    </citation>
    <scope>NUCLEOTIDE SEQUENCE [LARGE SCALE GENOMIC DNA]</scope>
    <source>
        <strain evidence="2 3">DSM 45084</strain>
    </source>
</reference>
<keyword evidence="3" id="KW-1185">Reference proteome</keyword>
<dbReference type="InterPro" id="IPR050700">
    <property type="entry name" value="YIM1/Zinc_Alcohol_DH_Fams"/>
</dbReference>
<dbReference type="Pfam" id="PF13602">
    <property type="entry name" value="ADH_zinc_N_2"/>
    <property type="match status" value="1"/>
</dbReference>
<dbReference type="Pfam" id="PF08240">
    <property type="entry name" value="ADH_N"/>
    <property type="match status" value="1"/>
</dbReference>
<sequence length="321" mass="33109">MRAAVVDRYGPPEVVRVAEVARPVPRAGEVLVRVEAVAVTSADARIRGARFPSGFGVFARLAFGVVRPRRKVLGGAFSGVVVESAAEGFTAGDEVSGMTGVRFGAHAEYVAVSAARVARKPAAVRHDDAAALLFGGGTALHYLRDKGSLAAGMSVLVNGASGAVGTNAVQLAKYFGAAVTGVTSARNADLVRGLGADHVIDYADGGLVRTTDRFDLVLDTVGTLSIASGRRLLTDRGRLLLAVAGLGDTIRARGNVAAGPAPERAADFAFLLDLAAQAKIVAVIDATYGLDDVVTAYKRVDSGRKVGNIVLRPARNPPETP</sequence>
<dbReference type="RefSeq" id="WP_184670061.1">
    <property type="nucleotide sequence ID" value="NZ_BAABAI010000005.1"/>
</dbReference>
<comment type="caution">
    <text evidence="2">The sequence shown here is derived from an EMBL/GenBank/DDBJ whole genome shotgun (WGS) entry which is preliminary data.</text>
</comment>
<dbReference type="SUPFAM" id="SSF51735">
    <property type="entry name" value="NAD(P)-binding Rossmann-fold domains"/>
    <property type="match status" value="1"/>
</dbReference>
<dbReference type="GO" id="GO:0016491">
    <property type="term" value="F:oxidoreductase activity"/>
    <property type="evidence" value="ECO:0007669"/>
    <property type="project" value="InterPro"/>
</dbReference>
<proteinExistence type="predicted"/>
<name>A0A7W7T454_9PSEU</name>
<gene>
    <name evidence="2" type="ORF">F4559_003561</name>
</gene>
<protein>
    <submittedName>
        <fullName evidence="2">NADPH:quinone reductase-like Zn-dependent oxidoreductase</fullName>
    </submittedName>
</protein>
<evidence type="ECO:0000313" key="2">
    <source>
        <dbReference type="EMBL" id="MBB4966202.1"/>
    </source>
</evidence>
<accession>A0A7W7T454</accession>
<dbReference type="AlphaFoldDB" id="A0A7W7T454"/>
<dbReference type="InterPro" id="IPR011032">
    <property type="entry name" value="GroES-like_sf"/>
</dbReference>
<dbReference type="SUPFAM" id="SSF50129">
    <property type="entry name" value="GroES-like"/>
    <property type="match status" value="1"/>
</dbReference>
<evidence type="ECO:0000259" key="1">
    <source>
        <dbReference type="SMART" id="SM00829"/>
    </source>
</evidence>
<dbReference type="Proteomes" id="UP000542674">
    <property type="component" value="Unassembled WGS sequence"/>
</dbReference>
<dbReference type="Gene3D" id="3.40.50.720">
    <property type="entry name" value="NAD(P)-binding Rossmann-like Domain"/>
    <property type="match status" value="1"/>
</dbReference>
<evidence type="ECO:0000313" key="3">
    <source>
        <dbReference type="Proteomes" id="UP000542674"/>
    </source>
</evidence>
<dbReference type="SMART" id="SM00829">
    <property type="entry name" value="PKS_ER"/>
    <property type="match status" value="1"/>
</dbReference>
<dbReference type="InterPro" id="IPR013154">
    <property type="entry name" value="ADH-like_N"/>
</dbReference>
<dbReference type="PANTHER" id="PTHR11695">
    <property type="entry name" value="ALCOHOL DEHYDROGENASE RELATED"/>
    <property type="match status" value="1"/>
</dbReference>
<dbReference type="Gene3D" id="3.90.180.10">
    <property type="entry name" value="Medium-chain alcohol dehydrogenases, catalytic domain"/>
    <property type="match status" value="1"/>
</dbReference>